<comment type="caution">
    <text evidence="1">The sequence shown here is derived from an EMBL/GenBank/DDBJ whole genome shotgun (WGS) entry which is preliminary data.</text>
</comment>
<reference evidence="1 2" key="1">
    <citation type="submission" date="2022-12" db="EMBL/GenBank/DDBJ databases">
        <title>Dasania phycosphaerae sp. nov., isolated from particulate material of the south coast of Korea.</title>
        <authorList>
            <person name="Jiang Y."/>
        </authorList>
    </citation>
    <scope>NUCLEOTIDE SEQUENCE [LARGE SCALE GENOMIC DNA]</scope>
    <source>
        <strain evidence="1 2">GY-19</strain>
    </source>
</reference>
<evidence type="ECO:0000313" key="2">
    <source>
        <dbReference type="Proteomes" id="UP001069090"/>
    </source>
</evidence>
<name>A0A9J6RQY6_9GAMM</name>
<dbReference type="AlphaFoldDB" id="A0A9J6RQY6"/>
<sequence length="99" mass="11327">MAIRKQRMTSSYSVILDTDTFILIKDNDDPDFASVTNAADYTVESLAQLYDLSNRRIVYQDTMGRFDELRHADGKFTGFRALTANQQEFYEQLLSGKGD</sequence>
<dbReference type="Proteomes" id="UP001069090">
    <property type="component" value="Unassembled WGS sequence"/>
</dbReference>
<accession>A0A9J6RQY6</accession>
<keyword evidence="2" id="KW-1185">Reference proteome</keyword>
<gene>
    <name evidence="1" type="ORF">O0V09_15205</name>
</gene>
<dbReference type="EMBL" id="JAPTGG010000013">
    <property type="protein sequence ID" value="MCZ0866559.1"/>
    <property type="molecule type" value="Genomic_DNA"/>
</dbReference>
<organism evidence="1 2">
    <name type="scientific">Dasania phycosphaerae</name>
    <dbReference type="NCBI Taxonomy" id="2950436"/>
    <lineage>
        <taxon>Bacteria</taxon>
        <taxon>Pseudomonadati</taxon>
        <taxon>Pseudomonadota</taxon>
        <taxon>Gammaproteobacteria</taxon>
        <taxon>Cellvibrionales</taxon>
        <taxon>Spongiibacteraceae</taxon>
        <taxon>Dasania</taxon>
    </lineage>
</organism>
<protein>
    <submittedName>
        <fullName evidence="1">Uncharacterized protein</fullName>
    </submittedName>
</protein>
<dbReference type="RefSeq" id="WP_268905229.1">
    <property type="nucleotide sequence ID" value="NZ_JAPTGG010000013.1"/>
</dbReference>
<proteinExistence type="predicted"/>
<evidence type="ECO:0000313" key="1">
    <source>
        <dbReference type="EMBL" id="MCZ0866559.1"/>
    </source>
</evidence>